<accession>A0A1F6GSK7</accession>
<comment type="caution">
    <text evidence="1">The sequence shown here is derived from an EMBL/GenBank/DDBJ whole genome shotgun (WGS) entry which is preliminary data.</text>
</comment>
<dbReference type="EMBL" id="MFNF01000039">
    <property type="protein sequence ID" value="OGH01133.1"/>
    <property type="molecule type" value="Genomic_DNA"/>
</dbReference>
<reference evidence="1 2" key="1">
    <citation type="journal article" date="2016" name="Nat. Commun.">
        <title>Thousands of microbial genomes shed light on interconnected biogeochemical processes in an aquifer system.</title>
        <authorList>
            <person name="Anantharaman K."/>
            <person name="Brown C.T."/>
            <person name="Hug L.A."/>
            <person name="Sharon I."/>
            <person name="Castelle C.J."/>
            <person name="Probst A.J."/>
            <person name="Thomas B.C."/>
            <person name="Singh A."/>
            <person name="Wilkins M.J."/>
            <person name="Karaoz U."/>
            <person name="Brodie E.L."/>
            <person name="Williams K.H."/>
            <person name="Hubbard S.S."/>
            <person name="Banfield J.F."/>
        </authorList>
    </citation>
    <scope>NUCLEOTIDE SEQUENCE [LARGE SCALE GENOMIC DNA]</scope>
</reference>
<proteinExistence type="predicted"/>
<dbReference type="Proteomes" id="UP000177583">
    <property type="component" value="Unassembled WGS sequence"/>
</dbReference>
<organism evidence="1 2">
    <name type="scientific">Candidatus Lambdaproteobacteria bacterium RIFOXYD2_FULL_56_26</name>
    <dbReference type="NCBI Taxonomy" id="1817773"/>
    <lineage>
        <taxon>Bacteria</taxon>
        <taxon>Pseudomonadati</taxon>
        <taxon>Pseudomonadota</taxon>
        <taxon>Candidatus Lambdaproteobacteria</taxon>
    </lineage>
</organism>
<name>A0A1F6GSK7_9PROT</name>
<sequence length="66" mass="7422">MGLPSWFQTHFGFIKGRPNPAPKAGFFFARTRLSGLGVAQVWWQEFWRLGRLAQSCGGRKSPRPGS</sequence>
<dbReference type="AlphaFoldDB" id="A0A1F6GSK7"/>
<gene>
    <name evidence="1" type="ORF">A2557_02770</name>
</gene>
<protein>
    <submittedName>
        <fullName evidence="1">Uncharacterized protein</fullName>
    </submittedName>
</protein>
<evidence type="ECO:0000313" key="1">
    <source>
        <dbReference type="EMBL" id="OGH01133.1"/>
    </source>
</evidence>
<evidence type="ECO:0000313" key="2">
    <source>
        <dbReference type="Proteomes" id="UP000177583"/>
    </source>
</evidence>